<dbReference type="InterPro" id="IPR038390">
    <property type="entry name" value="Metal_Tscrpt_repr_sf"/>
</dbReference>
<dbReference type="GO" id="GO:0046872">
    <property type="term" value="F:metal ion binding"/>
    <property type="evidence" value="ECO:0007669"/>
    <property type="project" value="InterPro"/>
</dbReference>
<dbReference type="EMBL" id="VRLW01000001">
    <property type="protein sequence ID" value="KAA1258249.1"/>
    <property type="molecule type" value="Genomic_DNA"/>
</dbReference>
<dbReference type="AlphaFoldDB" id="A0A5B1CES9"/>
<name>A0A5B1CES9_9BACT</name>
<keyword evidence="3" id="KW-1185">Reference proteome</keyword>
<organism evidence="2 3">
    <name type="scientific">Rubripirellula obstinata</name>
    <dbReference type="NCBI Taxonomy" id="406547"/>
    <lineage>
        <taxon>Bacteria</taxon>
        <taxon>Pseudomonadati</taxon>
        <taxon>Planctomycetota</taxon>
        <taxon>Planctomycetia</taxon>
        <taxon>Pirellulales</taxon>
        <taxon>Pirellulaceae</taxon>
        <taxon>Rubripirellula</taxon>
    </lineage>
</organism>
<dbReference type="GO" id="GO:0045892">
    <property type="term" value="P:negative regulation of DNA-templated transcription"/>
    <property type="evidence" value="ECO:0007669"/>
    <property type="project" value="UniProtKB-ARBA"/>
</dbReference>
<comment type="caution">
    <text evidence="2">The sequence shown here is derived from an EMBL/GenBank/DDBJ whole genome shotgun (WGS) entry which is preliminary data.</text>
</comment>
<proteinExistence type="inferred from homology"/>
<dbReference type="PANTHER" id="PTHR33677">
    <property type="entry name" value="TRANSCRIPTIONAL REPRESSOR FRMR-RELATED"/>
    <property type="match status" value="1"/>
</dbReference>
<accession>A0A5B1CES9</accession>
<sequence length="120" mass="13278">MRRQAIRTIATFSTTTAGGTHGVLQPMHSDDERKKLLNRLRRVTGQVDAVARMVEEDAECVDIVMQISAATGALSKVAQLLLTEHVKQCLHDAADNSNAADREAMLQDLIKLFEKYAQTK</sequence>
<comment type="similarity">
    <text evidence="1">Belongs to the FrmR/RcnR family.</text>
</comment>
<evidence type="ECO:0000313" key="3">
    <source>
        <dbReference type="Proteomes" id="UP000322699"/>
    </source>
</evidence>
<dbReference type="Gene3D" id="1.20.58.1000">
    <property type="entry name" value="Metal-sensitive repressor, helix protomer"/>
    <property type="match status" value="1"/>
</dbReference>
<dbReference type="InterPro" id="IPR003735">
    <property type="entry name" value="Metal_Tscrpt_repr"/>
</dbReference>
<protein>
    <submittedName>
        <fullName evidence="2">Copper-sensing transcriptional repressor CsoR</fullName>
    </submittedName>
</protein>
<evidence type="ECO:0000313" key="2">
    <source>
        <dbReference type="EMBL" id="KAA1258249.1"/>
    </source>
</evidence>
<gene>
    <name evidence="2" type="primary">csoR</name>
    <name evidence="2" type="ORF">LF1_07650</name>
</gene>
<dbReference type="CDD" id="cd10148">
    <property type="entry name" value="CsoR-like_DUF156"/>
    <property type="match status" value="1"/>
</dbReference>
<dbReference type="GO" id="GO:0003677">
    <property type="term" value="F:DNA binding"/>
    <property type="evidence" value="ECO:0007669"/>
    <property type="project" value="InterPro"/>
</dbReference>
<reference evidence="2 3" key="1">
    <citation type="submission" date="2019-08" db="EMBL/GenBank/DDBJ databases">
        <title>Deep-cultivation of Planctomycetes and their phenomic and genomic characterization uncovers novel biology.</title>
        <authorList>
            <person name="Wiegand S."/>
            <person name="Jogler M."/>
            <person name="Boedeker C."/>
            <person name="Pinto D."/>
            <person name="Vollmers J."/>
            <person name="Rivas-Marin E."/>
            <person name="Kohn T."/>
            <person name="Peeters S.H."/>
            <person name="Heuer A."/>
            <person name="Rast P."/>
            <person name="Oberbeckmann S."/>
            <person name="Bunk B."/>
            <person name="Jeske O."/>
            <person name="Meyerdierks A."/>
            <person name="Storesund J.E."/>
            <person name="Kallscheuer N."/>
            <person name="Luecker S."/>
            <person name="Lage O.M."/>
            <person name="Pohl T."/>
            <person name="Merkel B.J."/>
            <person name="Hornburger P."/>
            <person name="Mueller R.-W."/>
            <person name="Bruemmer F."/>
            <person name="Labrenz M."/>
            <person name="Spormann A.M."/>
            <person name="Op Den Camp H."/>
            <person name="Overmann J."/>
            <person name="Amann R."/>
            <person name="Jetten M.S.M."/>
            <person name="Mascher T."/>
            <person name="Medema M.H."/>
            <person name="Devos D.P."/>
            <person name="Kaster A.-K."/>
            <person name="Ovreas L."/>
            <person name="Rohde M."/>
            <person name="Galperin M.Y."/>
            <person name="Jogler C."/>
        </authorList>
    </citation>
    <scope>NUCLEOTIDE SEQUENCE [LARGE SCALE GENOMIC DNA]</scope>
    <source>
        <strain evidence="2 3">LF1</strain>
    </source>
</reference>
<evidence type="ECO:0000256" key="1">
    <source>
        <dbReference type="ARBA" id="ARBA00005260"/>
    </source>
</evidence>
<dbReference type="Pfam" id="PF02583">
    <property type="entry name" value="Trns_repr_metal"/>
    <property type="match status" value="1"/>
</dbReference>
<dbReference type="Proteomes" id="UP000322699">
    <property type="component" value="Unassembled WGS sequence"/>
</dbReference>